<dbReference type="EMBL" id="CM056741">
    <property type="protein sequence ID" value="KAJ8685351.1"/>
    <property type="molecule type" value="Genomic_DNA"/>
</dbReference>
<name>A0ACC2PQU3_9HYME</name>
<evidence type="ECO:0000313" key="1">
    <source>
        <dbReference type="EMBL" id="KAJ8685351.1"/>
    </source>
</evidence>
<gene>
    <name evidence="1" type="ORF">QAD02_021144</name>
</gene>
<evidence type="ECO:0000313" key="2">
    <source>
        <dbReference type="Proteomes" id="UP001239111"/>
    </source>
</evidence>
<organism evidence="1 2">
    <name type="scientific">Eretmocerus hayati</name>
    <dbReference type="NCBI Taxonomy" id="131215"/>
    <lineage>
        <taxon>Eukaryota</taxon>
        <taxon>Metazoa</taxon>
        <taxon>Ecdysozoa</taxon>
        <taxon>Arthropoda</taxon>
        <taxon>Hexapoda</taxon>
        <taxon>Insecta</taxon>
        <taxon>Pterygota</taxon>
        <taxon>Neoptera</taxon>
        <taxon>Endopterygota</taxon>
        <taxon>Hymenoptera</taxon>
        <taxon>Apocrita</taxon>
        <taxon>Proctotrupomorpha</taxon>
        <taxon>Chalcidoidea</taxon>
        <taxon>Aphelinidae</taxon>
        <taxon>Aphelininae</taxon>
        <taxon>Eretmocerus</taxon>
    </lineage>
</organism>
<keyword evidence="2" id="KW-1185">Reference proteome</keyword>
<comment type="caution">
    <text evidence="1">The sequence shown here is derived from an EMBL/GenBank/DDBJ whole genome shotgun (WGS) entry which is preliminary data.</text>
</comment>
<protein>
    <submittedName>
        <fullName evidence="1">Uncharacterized protein</fullName>
    </submittedName>
</protein>
<reference evidence="1" key="1">
    <citation type="submission" date="2023-04" db="EMBL/GenBank/DDBJ databases">
        <title>A chromosome-level genome assembly of the parasitoid wasp Eretmocerus hayati.</title>
        <authorList>
            <person name="Zhong Y."/>
            <person name="Liu S."/>
            <person name="Liu Y."/>
        </authorList>
    </citation>
    <scope>NUCLEOTIDE SEQUENCE</scope>
    <source>
        <strain evidence="1">ZJU_SS_LIU_2023</strain>
    </source>
</reference>
<accession>A0ACC2PQU3</accession>
<proteinExistence type="predicted"/>
<sequence>MGDKGKEKIQQLSRQRANSLGQADKSIKEFLSPKTGVKRNVGDRSPESLLGNLSKKKVMEGKKRNDEKGMDEEDYMSKGLANIIKEIQNLEKKFDERYEKEREERVRNWEAVKSIAEQIKNEHELKEKMWEERMEKMEKDEERRNKTQEEWEKRLTRIERMIEQKGLSLEDDDLKGNLERWIDVNLDIQGQIIKAWRIKGNEGTNMIGAECESETMKKDVMLNKSKLKGSEIYIENDMTWQQREVRRKLKEKAKEAKGQGKKAVVKGELLIIDSQIYKWNEMEKKIFHTKREWKEKK</sequence>
<dbReference type="Proteomes" id="UP001239111">
    <property type="component" value="Chromosome 1"/>
</dbReference>